<sequence length="597" mass="64572">MPDADPVLTHSSQLEVLQKEYDILLAKTSPSPPGDRSSSRSKKRDEQKTNGTTKSSHPEVMYTITPGAPHSERVLPSAQRKQVQKPIQAEVEPRTEPRHHRSRSEQIPRGLGLHINGSTSDWNGTEDLVSTPTMGSTPNPSRRRLNTMASFDNLSILSPPVPDNSFGLQRLHEVHSSSASPSLAGGSTPSVSTPSMLSWGTASASTISVGDMSFTGLPAFPSGSSLNLGVSGLHDFDHTTAVDEVDEYGNDENVMTPSMRRQPELEYDSDSDSGVDPGYANSQQVDNPPVAQIRRASTSRLNQSTAVENRNHEGLTAPRPMGRSISDNISAMPASRPFDQGDEELEVLGMRFSQSFSDVEPTLYGYGSASTPSSFEHPAPIRSGMRRASIATPNVRRLELEGGEAERRSSASPASTRPAFHRSVTFSTPKPEELPSKKHRDQGPHSTPMLGPRGAIPNPNLPFQIPYPENMKGHPISSRRGPSEEATRRGLATIAAPPRDLPPTFDPTYTAVGSNKRPLPSTNHLTPPLTHRHSRREGQQPKQPTTARAAQPVIVSGIDAQTQASSQARSTVSANVPIVAPQPVNPIRSWNWNDKAA</sequence>
<reference evidence="2" key="2">
    <citation type="submission" date="2020-11" db="EMBL/GenBank/DDBJ databases">
        <authorList>
            <consortium name="DOE Joint Genome Institute"/>
            <person name="Kuo A."/>
            <person name="Miyauchi S."/>
            <person name="Kiss E."/>
            <person name="Drula E."/>
            <person name="Kohler A."/>
            <person name="Sanchez-Garcia M."/>
            <person name="Andreopoulos B."/>
            <person name="Barry K.W."/>
            <person name="Bonito G."/>
            <person name="Buee M."/>
            <person name="Carver A."/>
            <person name="Chen C."/>
            <person name="Cichocki N."/>
            <person name="Clum A."/>
            <person name="Culley D."/>
            <person name="Crous P.W."/>
            <person name="Fauchery L."/>
            <person name="Girlanda M."/>
            <person name="Hayes R."/>
            <person name="Keri Z."/>
            <person name="Labutti K."/>
            <person name="Lipzen A."/>
            <person name="Lombard V."/>
            <person name="Magnuson J."/>
            <person name="Maillard F."/>
            <person name="Morin E."/>
            <person name="Murat C."/>
            <person name="Nolan M."/>
            <person name="Ohm R."/>
            <person name="Pangilinan J."/>
            <person name="Pereira M."/>
            <person name="Perotto S."/>
            <person name="Peter M."/>
            <person name="Riley R."/>
            <person name="Sitrit Y."/>
            <person name="Stielow B."/>
            <person name="Szollosi G."/>
            <person name="Zifcakova L."/>
            <person name="Stursova M."/>
            <person name="Spatafora J.W."/>
            <person name="Tedersoo L."/>
            <person name="Vaario L.-M."/>
            <person name="Yamada A."/>
            <person name="Yan M."/>
            <person name="Wang P."/>
            <person name="Xu J."/>
            <person name="Bruns T."/>
            <person name="Baldrian P."/>
            <person name="Vilgalys R."/>
            <person name="Henrissat B."/>
            <person name="Grigoriev I.V."/>
            <person name="Hibbett D."/>
            <person name="Nagy L.G."/>
            <person name="Martin F.M."/>
        </authorList>
    </citation>
    <scope>NUCLEOTIDE SEQUENCE</scope>
    <source>
        <strain evidence="2">UH-Tt-Lm1</strain>
    </source>
</reference>
<feature type="region of interest" description="Disordered" evidence="1">
    <location>
        <begin position="22"/>
        <end position="145"/>
    </location>
</feature>
<feature type="region of interest" description="Disordered" evidence="1">
    <location>
        <begin position="367"/>
        <end position="551"/>
    </location>
</feature>
<feature type="region of interest" description="Disordered" evidence="1">
    <location>
        <begin position="173"/>
        <end position="194"/>
    </location>
</feature>
<evidence type="ECO:0000256" key="1">
    <source>
        <dbReference type="SAM" id="MobiDB-lite"/>
    </source>
</evidence>
<name>A0A9P6L9X2_9AGAM</name>
<organism evidence="2 3">
    <name type="scientific">Thelephora terrestris</name>
    <dbReference type="NCBI Taxonomy" id="56493"/>
    <lineage>
        <taxon>Eukaryota</taxon>
        <taxon>Fungi</taxon>
        <taxon>Dikarya</taxon>
        <taxon>Basidiomycota</taxon>
        <taxon>Agaricomycotina</taxon>
        <taxon>Agaricomycetes</taxon>
        <taxon>Thelephorales</taxon>
        <taxon>Thelephoraceae</taxon>
        <taxon>Thelephora</taxon>
    </lineage>
</organism>
<gene>
    <name evidence="2" type="ORF">BJ322DRAFT_639309</name>
</gene>
<dbReference type="AlphaFoldDB" id="A0A9P6L9X2"/>
<dbReference type="OrthoDB" id="10433818at2759"/>
<protein>
    <submittedName>
        <fullName evidence="2">Uncharacterized protein</fullName>
    </submittedName>
</protein>
<feature type="compositionally biased region" description="Polar residues" evidence="1">
    <location>
        <begin position="116"/>
        <end position="140"/>
    </location>
</feature>
<evidence type="ECO:0000313" key="3">
    <source>
        <dbReference type="Proteomes" id="UP000736335"/>
    </source>
</evidence>
<feature type="region of interest" description="Disordered" evidence="1">
    <location>
        <begin position="241"/>
        <end position="338"/>
    </location>
</feature>
<evidence type="ECO:0000313" key="2">
    <source>
        <dbReference type="EMBL" id="KAF9788510.1"/>
    </source>
</evidence>
<reference evidence="2" key="1">
    <citation type="journal article" date="2020" name="Nat. Commun.">
        <title>Large-scale genome sequencing of mycorrhizal fungi provides insights into the early evolution of symbiotic traits.</title>
        <authorList>
            <person name="Miyauchi S."/>
            <person name="Kiss E."/>
            <person name="Kuo A."/>
            <person name="Drula E."/>
            <person name="Kohler A."/>
            <person name="Sanchez-Garcia M."/>
            <person name="Morin E."/>
            <person name="Andreopoulos B."/>
            <person name="Barry K.W."/>
            <person name="Bonito G."/>
            <person name="Buee M."/>
            <person name="Carver A."/>
            <person name="Chen C."/>
            <person name="Cichocki N."/>
            <person name="Clum A."/>
            <person name="Culley D."/>
            <person name="Crous P.W."/>
            <person name="Fauchery L."/>
            <person name="Girlanda M."/>
            <person name="Hayes R.D."/>
            <person name="Keri Z."/>
            <person name="LaButti K."/>
            <person name="Lipzen A."/>
            <person name="Lombard V."/>
            <person name="Magnuson J."/>
            <person name="Maillard F."/>
            <person name="Murat C."/>
            <person name="Nolan M."/>
            <person name="Ohm R.A."/>
            <person name="Pangilinan J."/>
            <person name="Pereira M.F."/>
            <person name="Perotto S."/>
            <person name="Peter M."/>
            <person name="Pfister S."/>
            <person name="Riley R."/>
            <person name="Sitrit Y."/>
            <person name="Stielow J.B."/>
            <person name="Szollosi G."/>
            <person name="Zifcakova L."/>
            <person name="Stursova M."/>
            <person name="Spatafora J.W."/>
            <person name="Tedersoo L."/>
            <person name="Vaario L.M."/>
            <person name="Yamada A."/>
            <person name="Yan M."/>
            <person name="Wang P."/>
            <person name="Xu J."/>
            <person name="Bruns T."/>
            <person name="Baldrian P."/>
            <person name="Vilgalys R."/>
            <person name="Dunand C."/>
            <person name="Henrissat B."/>
            <person name="Grigoriev I.V."/>
            <person name="Hibbett D."/>
            <person name="Nagy L.G."/>
            <person name="Martin F.M."/>
        </authorList>
    </citation>
    <scope>NUCLEOTIDE SEQUENCE</scope>
    <source>
        <strain evidence="2">UH-Tt-Lm1</strain>
    </source>
</reference>
<dbReference type="EMBL" id="WIUZ02000004">
    <property type="protein sequence ID" value="KAF9788510.1"/>
    <property type="molecule type" value="Genomic_DNA"/>
</dbReference>
<proteinExistence type="predicted"/>
<feature type="compositionally biased region" description="Low complexity" evidence="1">
    <location>
        <begin position="176"/>
        <end position="190"/>
    </location>
</feature>
<keyword evidence="3" id="KW-1185">Reference proteome</keyword>
<feature type="compositionally biased region" description="Basic and acidic residues" evidence="1">
    <location>
        <begin position="396"/>
        <end position="409"/>
    </location>
</feature>
<feature type="compositionally biased region" description="Polar residues" evidence="1">
    <location>
        <begin position="295"/>
        <end position="308"/>
    </location>
</feature>
<comment type="caution">
    <text evidence="2">The sequence shown here is derived from an EMBL/GenBank/DDBJ whole genome shotgun (WGS) entry which is preliminary data.</text>
</comment>
<accession>A0A9P6L9X2</accession>
<dbReference type="Proteomes" id="UP000736335">
    <property type="component" value="Unassembled WGS sequence"/>
</dbReference>